<name>A0A1I0E2E4_9FIRM</name>
<feature type="transmembrane region" description="Helical" evidence="8">
    <location>
        <begin position="30"/>
        <end position="48"/>
    </location>
</feature>
<gene>
    <name evidence="9" type="ORF">SAMN04487772_11824</name>
</gene>
<dbReference type="GO" id="GO:0004252">
    <property type="term" value="F:serine-type endopeptidase activity"/>
    <property type="evidence" value="ECO:0007669"/>
    <property type="project" value="InterPro"/>
</dbReference>
<evidence type="ECO:0000256" key="6">
    <source>
        <dbReference type="ARBA" id="ARBA00022989"/>
    </source>
</evidence>
<evidence type="ECO:0000313" key="10">
    <source>
        <dbReference type="Proteomes" id="UP000199800"/>
    </source>
</evidence>
<evidence type="ECO:0000256" key="7">
    <source>
        <dbReference type="ARBA" id="ARBA00023136"/>
    </source>
</evidence>
<dbReference type="Proteomes" id="UP000199800">
    <property type="component" value="Unassembled WGS sequence"/>
</dbReference>
<evidence type="ECO:0000256" key="3">
    <source>
        <dbReference type="ARBA" id="ARBA00022475"/>
    </source>
</evidence>
<feature type="transmembrane region" description="Helical" evidence="8">
    <location>
        <begin position="134"/>
        <end position="153"/>
    </location>
</feature>
<evidence type="ECO:0000256" key="1">
    <source>
        <dbReference type="ARBA" id="ARBA00004651"/>
    </source>
</evidence>
<evidence type="ECO:0000313" key="9">
    <source>
        <dbReference type="EMBL" id="SET39260.1"/>
    </source>
</evidence>
<organism evidence="9 10">
    <name type="scientific">[Clostridium] polysaccharolyticum</name>
    <dbReference type="NCBI Taxonomy" id="29364"/>
    <lineage>
        <taxon>Bacteria</taxon>
        <taxon>Bacillati</taxon>
        <taxon>Bacillota</taxon>
        <taxon>Clostridia</taxon>
        <taxon>Lachnospirales</taxon>
        <taxon>Lachnospiraceae</taxon>
    </lineage>
</organism>
<keyword evidence="5" id="KW-0133">Cell shape</keyword>
<protein>
    <submittedName>
        <fullName evidence="9">Rod shape-determining protein MreD</fullName>
    </submittedName>
</protein>
<dbReference type="STRING" id="29364.SAMN04487772_11824"/>
<dbReference type="InterPro" id="IPR007227">
    <property type="entry name" value="Cell_shape_determining_MreD"/>
</dbReference>
<dbReference type="Pfam" id="PF04093">
    <property type="entry name" value="MreD"/>
    <property type="match status" value="1"/>
</dbReference>
<dbReference type="OrthoDB" id="9796616at2"/>
<evidence type="ECO:0000256" key="2">
    <source>
        <dbReference type="ARBA" id="ARBA00007776"/>
    </source>
</evidence>
<dbReference type="AlphaFoldDB" id="A0A1I0E2E4"/>
<reference evidence="9 10" key="1">
    <citation type="submission" date="2016-10" db="EMBL/GenBank/DDBJ databases">
        <authorList>
            <person name="de Groot N.N."/>
        </authorList>
    </citation>
    <scope>NUCLEOTIDE SEQUENCE [LARGE SCALE GENOMIC DNA]</scope>
    <source>
        <strain evidence="9 10">DSM 1801</strain>
    </source>
</reference>
<dbReference type="EMBL" id="FOHN01000018">
    <property type="protein sequence ID" value="SET39260.1"/>
    <property type="molecule type" value="Genomic_DNA"/>
</dbReference>
<accession>A0A1I0E2E4</accession>
<keyword evidence="7 8" id="KW-0472">Membrane</keyword>
<keyword evidence="10" id="KW-1185">Reference proteome</keyword>
<dbReference type="GO" id="GO:0005886">
    <property type="term" value="C:plasma membrane"/>
    <property type="evidence" value="ECO:0007669"/>
    <property type="project" value="UniProtKB-SubCell"/>
</dbReference>
<comment type="subcellular location">
    <subcellularLocation>
        <location evidence="1">Cell membrane</location>
        <topology evidence="1">Multi-pass membrane protein</topology>
    </subcellularLocation>
</comment>
<evidence type="ECO:0000256" key="8">
    <source>
        <dbReference type="SAM" id="Phobius"/>
    </source>
</evidence>
<dbReference type="RefSeq" id="WP_092478358.1">
    <property type="nucleotide sequence ID" value="NZ_FOHN01000018.1"/>
</dbReference>
<dbReference type="GO" id="GO:0008360">
    <property type="term" value="P:regulation of cell shape"/>
    <property type="evidence" value="ECO:0007669"/>
    <property type="project" value="UniProtKB-KW"/>
</dbReference>
<sequence>MKRFLIYIFLTIICFLFQTTLFQWLELADIVPNILLILVISIGYMRGINEAMFLGILCGLCIDLMYGNYIGFYALLYLVIGFFSGCTSYFYEQDDYTMPIVLIGIGDLVYGILFYSLSFLLRARLNIFYYFRRIMIPEIIYTVIAGIIFYKLLHSLNGFLNKVEKKEE</sequence>
<evidence type="ECO:0000256" key="5">
    <source>
        <dbReference type="ARBA" id="ARBA00022960"/>
    </source>
</evidence>
<keyword evidence="3" id="KW-1003">Cell membrane</keyword>
<feature type="transmembrane region" description="Helical" evidence="8">
    <location>
        <begin position="69"/>
        <end position="91"/>
    </location>
</feature>
<keyword evidence="4 8" id="KW-0812">Transmembrane</keyword>
<dbReference type="NCBIfam" id="TIGR03426">
    <property type="entry name" value="shape_MreD"/>
    <property type="match status" value="1"/>
</dbReference>
<feature type="transmembrane region" description="Helical" evidence="8">
    <location>
        <begin position="5"/>
        <end position="24"/>
    </location>
</feature>
<feature type="transmembrane region" description="Helical" evidence="8">
    <location>
        <begin position="97"/>
        <end position="122"/>
    </location>
</feature>
<proteinExistence type="inferred from homology"/>
<evidence type="ECO:0000256" key="4">
    <source>
        <dbReference type="ARBA" id="ARBA00022692"/>
    </source>
</evidence>
<comment type="similarity">
    <text evidence="2">Belongs to the MreD family.</text>
</comment>
<keyword evidence="6 8" id="KW-1133">Transmembrane helix</keyword>